<dbReference type="EMBL" id="WTYQ01000006">
    <property type="protein sequence ID" value="MXP27120.1"/>
    <property type="molecule type" value="Genomic_DNA"/>
</dbReference>
<protein>
    <submittedName>
        <fullName evidence="3">Autotransporter domain-containing protein</fullName>
    </submittedName>
</protein>
<dbReference type="OrthoDB" id="7613961at2"/>
<organism evidence="3 4">
    <name type="scientific">Altericroceibacterium indicum</name>
    <dbReference type="NCBI Taxonomy" id="374177"/>
    <lineage>
        <taxon>Bacteria</taxon>
        <taxon>Pseudomonadati</taxon>
        <taxon>Pseudomonadota</taxon>
        <taxon>Alphaproteobacteria</taxon>
        <taxon>Sphingomonadales</taxon>
        <taxon>Erythrobacteraceae</taxon>
        <taxon>Altericroceibacterium</taxon>
    </lineage>
</organism>
<dbReference type="Gene3D" id="2.40.128.130">
    <property type="entry name" value="Autotransporter beta-domain"/>
    <property type="match status" value="1"/>
</dbReference>
<dbReference type="RefSeq" id="WP_160740328.1">
    <property type="nucleotide sequence ID" value="NZ_WTYQ01000006.1"/>
</dbReference>
<dbReference type="Proteomes" id="UP000460561">
    <property type="component" value="Unassembled WGS sequence"/>
</dbReference>
<evidence type="ECO:0000256" key="1">
    <source>
        <dbReference type="SAM" id="SignalP"/>
    </source>
</evidence>
<feature type="domain" description="Autotransporter" evidence="2">
    <location>
        <begin position="741"/>
        <end position="1052"/>
    </location>
</feature>
<evidence type="ECO:0000313" key="3">
    <source>
        <dbReference type="EMBL" id="MXP27120.1"/>
    </source>
</evidence>
<reference evidence="3 4" key="1">
    <citation type="submission" date="2019-12" db="EMBL/GenBank/DDBJ databases">
        <title>Genomic-based taxomic classification of the family Erythrobacteraceae.</title>
        <authorList>
            <person name="Xu L."/>
        </authorList>
    </citation>
    <scope>NUCLEOTIDE SEQUENCE [LARGE SCALE GENOMIC DNA]</scope>
    <source>
        <strain evidence="3 4">DSM 18604</strain>
    </source>
</reference>
<accession>A0A845AA46</accession>
<keyword evidence="1" id="KW-0732">Signal</keyword>
<feature type="signal peptide" evidence="1">
    <location>
        <begin position="1"/>
        <end position="20"/>
    </location>
</feature>
<dbReference type="InterPro" id="IPR005546">
    <property type="entry name" value="Autotransporte_beta"/>
</dbReference>
<evidence type="ECO:0000313" key="4">
    <source>
        <dbReference type="Proteomes" id="UP000460561"/>
    </source>
</evidence>
<dbReference type="SUPFAM" id="SSF103515">
    <property type="entry name" value="Autotransporter"/>
    <property type="match status" value="1"/>
</dbReference>
<dbReference type="AlphaFoldDB" id="A0A845AA46"/>
<dbReference type="SMART" id="SM00869">
    <property type="entry name" value="Autotransporter"/>
    <property type="match status" value="1"/>
</dbReference>
<sequence>MRYYLLATCAIAALATPAAAETVSGAVTTTIRTSTIKSGSPDFIAIAKGASVKIEDGVAVWQDSNHDVTNEGTIAIKDGDPGSTGIAAAAGTNGKIDNKGTITIDESYTPEDTDKDGDLDGPLAVGSNRYGIRTQGAHQGAISNSGTITVEGKDSGGIWLGGTQTGDVSNTGTIGIVGDRSEAIHAQDVVGNVSLGGTISAQGEAAVAVHLAGNVTGAVNVTGKLSSTGYRYTTPPSDTSKLDADDLLQGGSALLIEGDVTGGVMIAGASGEGDSAKPAASIISYGAAPAVMIGGTTGTLSIGKIASNADEFGLVVNGTVEGRAVYSDVAATGMQIGGRGGAVNVAGGMSVGGGIGATSSNAAATALHIGSGASVPTIRVSGTLTAKSGNTDGSIATALLVDTGSSTTTIKNSGTISAETGTKGTAYGISDKSGNVTLVENSGAISAKGAGDARSVAIDLSANTSGATVKQTAVAEGKTAPSITGDVRFGSGNDVFDVADGTVTGSAYFGTGDNVLNLSGKAKMAGNLVFGAGADTVSLTGSSQYSGTADFGGGSDVLNIGGTAIFAGKLVNASGLAVNVTGGTFSVSSPSTIGSLNVAEGGTLGVVLDKAAGTNPLLSVTGDAKFGKNATLAFRLADVSNAEGRYLVVQAGNLAREGELKTNTDLIPFLFKANIVTDGPANQLSVDVKRRTASELGFNRSQTTAYNPIFAALGKDADIGAVFLGITDGDKFRDTVNQMLPDHAGGAFQGISMGTRAFIRQLADPMNPTYQLGGLDITVSAAGWDIDKDQGQTAAFDAGGFGFSAAAQKDIGFGSVGLSASYLWNDYTSGGDDNRVISNTYELAAFWQGQWGGIAAFSRASVGKADFDGRRNFHGVAGDKNIDREVSRNWDGTLVTFAGGISGEGGGRYFFFRPAVSFDYIRLKEDGYTETGGGKALDLIIDDRTSDELGVNASMTVGVDLKGTTKQATSWFRLETEGGWREIVSGSLGSTTARFAEGEAFTLDPEQVDSGWFARLSALAGAGSYTFTGSVGAEDRLDDVALTLRGSLRLRF</sequence>
<name>A0A845AA46_9SPHN</name>
<keyword evidence="4" id="KW-1185">Reference proteome</keyword>
<evidence type="ECO:0000259" key="2">
    <source>
        <dbReference type="PROSITE" id="PS51208"/>
    </source>
</evidence>
<proteinExistence type="predicted"/>
<dbReference type="PROSITE" id="PS51208">
    <property type="entry name" value="AUTOTRANSPORTER"/>
    <property type="match status" value="1"/>
</dbReference>
<dbReference type="InterPro" id="IPR036709">
    <property type="entry name" value="Autotransporte_beta_dom_sf"/>
</dbReference>
<comment type="caution">
    <text evidence="3">The sequence shown here is derived from an EMBL/GenBank/DDBJ whole genome shotgun (WGS) entry which is preliminary data.</text>
</comment>
<dbReference type="Pfam" id="PF03797">
    <property type="entry name" value="Autotransporter"/>
    <property type="match status" value="1"/>
</dbReference>
<feature type="chain" id="PRO_5032916967" evidence="1">
    <location>
        <begin position="21"/>
        <end position="1052"/>
    </location>
</feature>
<gene>
    <name evidence="3" type="ORF">GRI39_13885</name>
</gene>